<keyword evidence="4 6" id="KW-0808">Transferase</keyword>
<dbReference type="InterPro" id="IPR018063">
    <property type="entry name" value="SAM_MeTrfase_RsmI_CS"/>
</dbReference>
<comment type="catalytic activity">
    <reaction evidence="6">
        <text>cytidine(1402) in 16S rRNA + S-adenosyl-L-methionine = 2'-O-methylcytidine(1402) in 16S rRNA + S-adenosyl-L-homocysteine + H(+)</text>
        <dbReference type="Rhea" id="RHEA:42924"/>
        <dbReference type="Rhea" id="RHEA-COMP:10285"/>
        <dbReference type="Rhea" id="RHEA-COMP:10286"/>
        <dbReference type="ChEBI" id="CHEBI:15378"/>
        <dbReference type="ChEBI" id="CHEBI:57856"/>
        <dbReference type="ChEBI" id="CHEBI:59789"/>
        <dbReference type="ChEBI" id="CHEBI:74495"/>
        <dbReference type="ChEBI" id="CHEBI:82748"/>
        <dbReference type="EC" id="2.1.1.198"/>
    </reaction>
</comment>
<sequence length="211" mass="23629">MGNLNDITVRAISVLEDVDVIACEDTRRTRILLNKHGISKKLISYHEHNEKKKLSQLMHLLKEGMSVALVSNAGTPLISDPGYLLVRESLKQGIEVRAIPGVSALTTALALSGLPPDRFLFEGFLPKKAGRRNKILESLKNEKRTTIIYESPMRIKKLLNELLATVGDRNIAVCRELTKYYEEVHRGKISDVIKNVKTAKGEFTIVLEGNR</sequence>
<dbReference type="PIRSF" id="PIRSF005917">
    <property type="entry name" value="MTase_YraL"/>
    <property type="match status" value="1"/>
</dbReference>
<reference evidence="8 9" key="1">
    <citation type="journal article" date="2015" name="Microbiome">
        <title>Genomic resolution of linkages in carbon, nitrogen, and sulfur cycling among widespread estuary sediment bacteria.</title>
        <authorList>
            <person name="Baker B.J."/>
            <person name="Lazar C.S."/>
            <person name="Teske A.P."/>
            <person name="Dick G.J."/>
        </authorList>
    </citation>
    <scope>NUCLEOTIDE SEQUENCE [LARGE SCALE GENOMIC DNA]</scope>
    <source>
        <strain evidence="8">SM23_60</strain>
    </source>
</reference>
<comment type="caution">
    <text evidence="8">The sequence shown here is derived from an EMBL/GenBank/DDBJ whole genome shotgun (WGS) entry which is preliminary data.</text>
</comment>
<evidence type="ECO:0000313" key="9">
    <source>
        <dbReference type="Proteomes" id="UP000051096"/>
    </source>
</evidence>
<dbReference type="AlphaFoldDB" id="A0A0S8G654"/>
<evidence type="ECO:0000256" key="2">
    <source>
        <dbReference type="ARBA" id="ARBA00022552"/>
    </source>
</evidence>
<dbReference type="InterPro" id="IPR035996">
    <property type="entry name" value="4pyrrol_Methylase_sf"/>
</dbReference>
<protein>
    <recommendedName>
        <fullName evidence="6">Ribosomal RNA small subunit methyltransferase I</fullName>
        <ecNumber evidence="6">2.1.1.198</ecNumber>
    </recommendedName>
    <alternativeName>
        <fullName evidence="6">16S rRNA 2'-O-ribose C1402 methyltransferase</fullName>
    </alternativeName>
    <alternativeName>
        <fullName evidence="6">rRNA (cytidine-2'-O-)-methyltransferase RsmI</fullName>
    </alternativeName>
</protein>
<evidence type="ECO:0000256" key="6">
    <source>
        <dbReference type="HAMAP-Rule" id="MF_01877"/>
    </source>
</evidence>
<dbReference type="GO" id="GO:0005737">
    <property type="term" value="C:cytoplasm"/>
    <property type="evidence" value="ECO:0007669"/>
    <property type="project" value="UniProtKB-SubCell"/>
</dbReference>
<accession>A0A0S8G654</accession>
<dbReference type="Gene3D" id="3.30.950.10">
    <property type="entry name" value="Methyltransferase, Cobalt-precorrin-4 Transmethylase, Domain 2"/>
    <property type="match status" value="1"/>
</dbReference>
<dbReference type="NCBIfam" id="TIGR00096">
    <property type="entry name" value="16S rRNA (cytidine(1402)-2'-O)-methyltransferase"/>
    <property type="match status" value="1"/>
</dbReference>
<dbReference type="CDD" id="cd11648">
    <property type="entry name" value="RsmI"/>
    <property type="match status" value="1"/>
</dbReference>
<keyword evidence="1 6" id="KW-0963">Cytoplasm</keyword>
<keyword evidence="5 6" id="KW-0949">S-adenosyl-L-methionine</keyword>
<proteinExistence type="inferred from homology"/>
<dbReference type="PANTHER" id="PTHR46111">
    <property type="entry name" value="RIBOSOMAL RNA SMALL SUBUNIT METHYLTRANSFERASE I"/>
    <property type="match status" value="1"/>
</dbReference>
<evidence type="ECO:0000313" key="8">
    <source>
        <dbReference type="EMBL" id="KPK68288.1"/>
    </source>
</evidence>
<dbReference type="Proteomes" id="UP000051096">
    <property type="component" value="Unassembled WGS sequence"/>
</dbReference>
<evidence type="ECO:0000256" key="1">
    <source>
        <dbReference type="ARBA" id="ARBA00022490"/>
    </source>
</evidence>
<dbReference type="PATRIC" id="fig|1703780.3.peg.1995"/>
<dbReference type="EMBL" id="LJUO01000176">
    <property type="protein sequence ID" value="KPK68288.1"/>
    <property type="molecule type" value="Genomic_DNA"/>
</dbReference>
<dbReference type="SUPFAM" id="SSF53790">
    <property type="entry name" value="Tetrapyrrole methylase"/>
    <property type="match status" value="1"/>
</dbReference>
<comment type="similarity">
    <text evidence="6">Belongs to the methyltransferase superfamily. RsmI family.</text>
</comment>
<dbReference type="FunFam" id="3.40.1010.10:FF:000007">
    <property type="entry name" value="Ribosomal RNA small subunit methyltransferase I"/>
    <property type="match status" value="1"/>
</dbReference>
<evidence type="ECO:0000256" key="5">
    <source>
        <dbReference type="ARBA" id="ARBA00022691"/>
    </source>
</evidence>
<comment type="function">
    <text evidence="6">Catalyzes the 2'-O-methylation of the ribose of cytidine 1402 (C1402) in 16S rRNA.</text>
</comment>
<evidence type="ECO:0000256" key="3">
    <source>
        <dbReference type="ARBA" id="ARBA00022603"/>
    </source>
</evidence>
<dbReference type="InterPro" id="IPR014776">
    <property type="entry name" value="4pyrrole_Mease_sub2"/>
</dbReference>
<feature type="domain" description="Tetrapyrrole methylase" evidence="7">
    <location>
        <begin position="1"/>
        <end position="192"/>
    </location>
</feature>
<gene>
    <name evidence="6" type="primary">rsmI</name>
    <name evidence="8" type="ORF">AMJ87_12165</name>
</gene>
<keyword evidence="2 6" id="KW-0698">rRNA processing</keyword>
<evidence type="ECO:0000259" key="7">
    <source>
        <dbReference type="Pfam" id="PF00590"/>
    </source>
</evidence>
<dbReference type="PROSITE" id="PS01296">
    <property type="entry name" value="RSMI"/>
    <property type="match status" value="1"/>
</dbReference>
<dbReference type="InterPro" id="IPR014777">
    <property type="entry name" value="4pyrrole_Mease_sub1"/>
</dbReference>
<comment type="subcellular location">
    <subcellularLocation>
        <location evidence="6">Cytoplasm</location>
    </subcellularLocation>
</comment>
<dbReference type="Gene3D" id="3.40.1010.10">
    <property type="entry name" value="Cobalt-precorrin-4 Transmethylase, Domain 1"/>
    <property type="match status" value="1"/>
</dbReference>
<dbReference type="GO" id="GO:0070677">
    <property type="term" value="F:rRNA (cytosine-2'-O-)-methyltransferase activity"/>
    <property type="evidence" value="ECO:0007669"/>
    <property type="project" value="UniProtKB-UniRule"/>
</dbReference>
<organism evidence="8 9">
    <name type="scientific">candidate division WOR_3 bacterium SM23_60</name>
    <dbReference type="NCBI Taxonomy" id="1703780"/>
    <lineage>
        <taxon>Bacteria</taxon>
        <taxon>Bacteria division WOR-3</taxon>
    </lineage>
</organism>
<dbReference type="Pfam" id="PF00590">
    <property type="entry name" value="TP_methylase"/>
    <property type="match status" value="1"/>
</dbReference>
<dbReference type="InterPro" id="IPR008189">
    <property type="entry name" value="rRNA_ssu_MeTfrase_I"/>
</dbReference>
<dbReference type="FunFam" id="3.30.950.10:FF:000002">
    <property type="entry name" value="Ribosomal RNA small subunit methyltransferase I"/>
    <property type="match status" value="1"/>
</dbReference>
<dbReference type="InterPro" id="IPR000878">
    <property type="entry name" value="4pyrrol_Mease"/>
</dbReference>
<keyword evidence="3 6" id="KW-0489">Methyltransferase</keyword>
<dbReference type="HAMAP" id="MF_01877">
    <property type="entry name" value="16SrRNA_methyltr_I"/>
    <property type="match status" value="1"/>
</dbReference>
<dbReference type="EC" id="2.1.1.198" evidence="6"/>
<name>A0A0S8G654_UNCW3</name>
<dbReference type="PANTHER" id="PTHR46111:SF1">
    <property type="entry name" value="RIBOSOMAL RNA SMALL SUBUNIT METHYLTRANSFERASE I"/>
    <property type="match status" value="1"/>
</dbReference>
<evidence type="ECO:0000256" key="4">
    <source>
        <dbReference type="ARBA" id="ARBA00022679"/>
    </source>
</evidence>